<dbReference type="OrthoDB" id="7630309at2"/>
<dbReference type="SUPFAM" id="SSF49354">
    <property type="entry name" value="PapD-like"/>
    <property type="match status" value="1"/>
</dbReference>
<organism evidence="2 3">
    <name type="scientific">Pseudomonas deceptionensis</name>
    <dbReference type="NCBI Taxonomy" id="882211"/>
    <lineage>
        <taxon>Bacteria</taxon>
        <taxon>Pseudomonadati</taxon>
        <taxon>Pseudomonadota</taxon>
        <taxon>Gammaproteobacteria</taxon>
        <taxon>Pseudomonadales</taxon>
        <taxon>Pseudomonadaceae</taxon>
        <taxon>Pseudomonas</taxon>
    </lineage>
</organism>
<dbReference type="EMBL" id="FNUD01000002">
    <property type="protein sequence ID" value="SEE68690.1"/>
    <property type="molecule type" value="Genomic_DNA"/>
</dbReference>
<protein>
    <recommendedName>
        <fullName evidence="4">P pilus assembly protein, chaperone PapD</fullName>
    </recommendedName>
</protein>
<dbReference type="Proteomes" id="UP000183613">
    <property type="component" value="Unassembled WGS sequence"/>
</dbReference>
<keyword evidence="1" id="KW-0732">Signal</keyword>
<sequence length="253" mass="28001">MRIYSYLFLMMGCGLGLTAPAIASPAINPGPMFGFLDDGKSAVLKRIYNSGTSTAFVKVVVQEIIYDAQGQPVEQPPKTLSDAPLAEQNTLLASPARMIIPANGMQSTRLLFMGGRDHERYYRVRFIPVLPSSADTFDQSADDQQTYSKDLAAQVTLLTGFGTLMFVRPDTVKFDTQLKDEKDTYSVYNAGNSVIALDFVKSCHVDKTTDCSTIAQHYVLPGKTYTFSKEHNKLHSFVLQEGKAERKVSFTRV</sequence>
<dbReference type="InterPro" id="IPR008962">
    <property type="entry name" value="PapD-like_sf"/>
</dbReference>
<evidence type="ECO:0000313" key="2">
    <source>
        <dbReference type="EMBL" id="SEE68690.1"/>
    </source>
</evidence>
<dbReference type="Gene3D" id="2.60.40.10">
    <property type="entry name" value="Immunoglobulins"/>
    <property type="match status" value="1"/>
</dbReference>
<name>A0A1H5KVG6_PSEDM</name>
<dbReference type="AlphaFoldDB" id="A0A1H5KVG6"/>
<keyword evidence="3" id="KW-1185">Reference proteome</keyword>
<feature type="chain" id="PRO_5010212881" description="P pilus assembly protein, chaperone PapD" evidence="1">
    <location>
        <begin position="24"/>
        <end position="253"/>
    </location>
</feature>
<gene>
    <name evidence="2" type="ORF">SAMN04489800_1762</name>
</gene>
<comment type="caution">
    <text evidence="2">The sequence shown here is derived from an EMBL/GenBank/DDBJ whole genome shotgun (WGS) entry which is preliminary data.</text>
</comment>
<evidence type="ECO:0000313" key="3">
    <source>
        <dbReference type="Proteomes" id="UP000183613"/>
    </source>
</evidence>
<evidence type="ECO:0000256" key="1">
    <source>
        <dbReference type="SAM" id="SignalP"/>
    </source>
</evidence>
<accession>A0A1H5KVG6</accession>
<dbReference type="InterPro" id="IPR013783">
    <property type="entry name" value="Ig-like_fold"/>
</dbReference>
<evidence type="ECO:0008006" key="4">
    <source>
        <dbReference type="Google" id="ProtNLM"/>
    </source>
</evidence>
<feature type="signal peptide" evidence="1">
    <location>
        <begin position="1"/>
        <end position="23"/>
    </location>
</feature>
<dbReference type="RefSeq" id="WP_048359097.1">
    <property type="nucleotide sequence ID" value="NZ_FNUD01000002.1"/>
</dbReference>
<proteinExistence type="predicted"/>
<reference evidence="2" key="1">
    <citation type="submission" date="2016-10" db="EMBL/GenBank/DDBJ databases">
        <authorList>
            <person name="Varghese N."/>
            <person name="Submissions S."/>
        </authorList>
    </citation>
    <scope>NUCLEOTIDE SEQUENCE [LARGE SCALE GENOMIC DNA]</scope>
    <source>
        <strain evidence="2">LMG 25555</strain>
    </source>
</reference>